<comment type="cofactor">
    <cofactor evidence="5">
        <name>Fe(2+)</name>
        <dbReference type="ChEBI" id="CHEBI:29033"/>
    </cofactor>
</comment>
<proteinExistence type="inferred from homology"/>
<dbReference type="CDD" id="cd00429">
    <property type="entry name" value="RPE"/>
    <property type="match status" value="1"/>
</dbReference>
<comment type="cofactor">
    <cofactor evidence="10 13">
        <name>a divalent metal cation</name>
        <dbReference type="ChEBI" id="CHEBI:60240"/>
    </cofactor>
    <text evidence="10 13">Binds 1 divalent metal cation per subunit.</text>
</comment>
<feature type="binding site" evidence="10 14">
    <location>
        <begin position="141"/>
        <end position="144"/>
    </location>
    <ligand>
        <name>substrate</name>
    </ligand>
</feature>
<evidence type="ECO:0000256" key="6">
    <source>
        <dbReference type="ARBA" id="ARBA00009541"/>
    </source>
</evidence>
<dbReference type="GO" id="GO:0019323">
    <property type="term" value="P:pentose catabolic process"/>
    <property type="evidence" value="ECO:0007669"/>
    <property type="project" value="UniProtKB-UniRule"/>
</dbReference>
<feature type="binding site" evidence="14">
    <location>
        <position position="176"/>
    </location>
    <ligand>
        <name>substrate</name>
    </ligand>
</feature>
<keyword evidence="13" id="KW-0170">Cobalt</keyword>
<dbReference type="PIRSF" id="PIRSF001461">
    <property type="entry name" value="RPE"/>
    <property type="match status" value="1"/>
</dbReference>
<evidence type="ECO:0000256" key="14">
    <source>
        <dbReference type="PIRSR" id="PIRSR001461-3"/>
    </source>
</evidence>
<evidence type="ECO:0000256" key="9">
    <source>
        <dbReference type="ARBA" id="ARBA00023235"/>
    </source>
</evidence>
<evidence type="ECO:0000313" key="16">
    <source>
        <dbReference type="Proteomes" id="UP000252254"/>
    </source>
</evidence>
<keyword evidence="9 10" id="KW-0413">Isomerase</keyword>
<evidence type="ECO:0000256" key="5">
    <source>
        <dbReference type="ARBA" id="ARBA00001954"/>
    </source>
</evidence>
<dbReference type="GO" id="GO:0046872">
    <property type="term" value="F:metal ion binding"/>
    <property type="evidence" value="ECO:0007669"/>
    <property type="project" value="UniProtKB-UniRule"/>
</dbReference>
<dbReference type="GO" id="GO:0006098">
    <property type="term" value="P:pentose-phosphate shunt"/>
    <property type="evidence" value="ECO:0007669"/>
    <property type="project" value="UniProtKB-UniRule"/>
</dbReference>
<dbReference type="GO" id="GO:0004750">
    <property type="term" value="F:D-ribulose-phosphate 3-epimerase activity"/>
    <property type="evidence" value="ECO:0007669"/>
    <property type="project" value="UniProtKB-UniRule"/>
</dbReference>
<comment type="function">
    <text evidence="10">Catalyzes the reversible epimerization of D-ribulose 5-phosphate to D-xylulose 5-phosphate.</text>
</comment>
<evidence type="ECO:0000313" key="15">
    <source>
        <dbReference type="EMBL" id="RBP00402.1"/>
    </source>
</evidence>
<evidence type="ECO:0000256" key="11">
    <source>
        <dbReference type="PIRNR" id="PIRNR001461"/>
    </source>
</evidence>
<evidence type="ECO:0000256" key="13">
    <source>
        <dbReference type="PIRSR" id="PIRSR001461-2"/>
    </source>
</evidence>
<feature type="binding site" evidence="10">
    <location>
        <begin position="174"/>
        <end position="176"/>
    </location>
    <ligand>
        <name>substrate</name>
    </ligand>
</feature>
<dbReference type="InterPro" id="IPR026019">
    <property type="entry name" value="Ribul_P_3_epim"/>
</dbReference>
<comment type="cofactor">
    <cofactor evidence="2">
        <name>Mn(2+)</name>
        <dbReference type="ChEBI" id="CHEBI:29035"/>
    </cofactor>
</comment>
<comment type="cofactor">
    <cofactor evidence="4">
        <name>Zn(2+)</name>
        <dbReference type="ChEBI" id="CHEBI:29105"/>
    </cofactor>
</comment>
<keyword evidence="8 10" id="KW-0479">Metal-binding</keyword>
<dbReference type="GO" id="GO:0005737">
    <property type="term" value="C:cytoplasm"/>
    <property type="evidence" value="ECO:0007669"/>
    <property type="project" value="UniProtKB-ARBA"/>
</dbReference>
<dbReference type="FunFam" id="3.20.20.70:FF:000004">
    <property type="entry name" value="Ribulose-phosphate 3-epimerase"/>
    <property type="match status" value="1"/>
</dbReference>
<evidence type="ECO:0000256" key="8">
    <source>
        <dbReference type="ARBA" id="ARBA00022723"/>
    </source>
</evidence>
<evidence type="ECO:0000256" key="10">
    <source>
        <dbReference type="HAMAP-Rule" id="MF_02227"/>
    </source>
</evidence>
<comment type="cofactor">
    <cofactor evidence="3">
        <name>Co(2+)</name>
        <dbReference type="ChEBI" id="CHEBI:48828"/>
    </cofactor>
</comment>
<name>A0A366EDE3_9BACI</name>
<comment type="similarity">
    <text evidence="6 10 11">Belongs to the ribulose-phosphate 3-epimerase family.</text>
</comment>
<dbReference type="STRING" id="200904.GCA_900168775_00439"/>
<keyword evidence="16" id="KW-1185">Reference proteome</keyword>
<gene>
    <name evidence="10" type="primary">rpe</name>
    <name evidence="15" type="ORF">DES48_102164</name>
</gene>
<feature type="active site" description="Proton acceptor" evidence="10 12">
    <location>
        <position position="34"/>
    </location>
</feature>
<feature type="binding site" evidence="10 13">
    <location>
        <position position="34"/>
    </location>
    <ligand>
        <name>a divalent metal cation</name>
        <dbReference type="ChEBI" id="CHEBI:60240"/>
    </ligand>
</feature>
<dbReference type="OrthoDB" id="1645589at2"/>
<dbReference type="NCBIfam" id="NF004076">
    <property type="entry name" value="PRK05581.1-4"/>
    <property type="match status" value="1"/>
</dbReference>
<evidence type="ECO:0000256" key="2">
    <source>
        <dbReference type="ARBA" id="ARBA00001936"/>
    </source>
</evidence>
<evidence type="ECO:0000256" key="7">
    <source>
        <dbReference type="ARBA" id="ARBA00013188"/>
    </source>
</evidence>
<feature type="binding site" evidence="10 13">
    <location>
        <position position="174"/>
    </location>
    <ligand>
        <name>a divalent metal cation</name>
        <dbReference type="ChEBI" id="CHEBI:60240"/>
    </ligand>
</feature>
<dbReference type="RefSeq" id="WP_079710461.1">
    <property type="nucleotide sequence ID" value="NZ_BAABQN010000002.1"/>
</dbReference>
<dbReference type="SUPFAM" id="SSF51366">
    <property type="entry name" value="Ribulose-phoshate binding barrel"/>
    <property type="match status" value="1"/>
</dbReference>
<dbReference type="EMBL" id="QNRI01000002">
    <property type="protein sequence ID" value="RBP00402.1"/>
    <property type="molecule type" value="Genomic_DNA"/>
</dbReference>
<dbReference type="NCBIfam" id="TIGR01163">
    <property type="entry name" value="rpe"/>
    <property type="match status" value="1"/>
</dbReference>
<dbReference type="Pfam" id="PF00834">
    <property type="entry name" value="Ribul_P_3_epim"/>
    <property type="match status" value="1"/>
</dbReference>
<dbReference type="InterPro" id="IPR000056">
    <property type="entry name" value="Ribul_P_3_epim-like"/>
</dbReference>
<dbReference type="HAMAP" id="MF_02227">
    <property type="entry name" value="RPE"/>
    <property type="match status" value="1"/>
</dbReference>
<dbReference type="PROSITE" id="PS01085">
    <property type="entry name" value="RIBUL_P_3_EPIMER_1"/>
    <property type="match status" value="1"/>
</dbReference>
<keyword evidence="10 11" id="KW-0119">Carbohydrate metabolism</keyword>
<evidence type="ECO:0000256" key="1">
    <source>
        <dbReference type="ARBA" id="ARBA00001782"/>
    </source>
</evidence>
<dbReference type="InterPro" id="IPR011060">
    <property type="entry name" value="RibuloseP-bd_barrel"/>
</dbReference>
<comment type="pathway">
    <text evidence="10">Carbohydrate degradation.</text>
</comment>
<comment type="caution">
    <text evidence="15">The sequence shown here is derived from an EMBL/GenBank/DDBJ whole genome shotgun (WGS) entry which is preliminary data.</text>
</comment>
<feature type="binding site" evidence="10 14">
    <location>
        <begin position="196"/>
        <end position="197"/>
    </location>
    <ligand>
        <name>substrate</name>
    </ligand>
</feature>
<feature type="binding site" evidence="10 13">
    <location>
        <position position="65"/>
    </location>
    <ligand>
        <name>a divalent metal cation</name>
        <dbReference type="ChEBI" id="CHEBI:60240"/>
    </ligand>
</feature>
<dbReference type="InterPro" id="IPR013785">
    <property type="entry name" value="Aldolase_TIM"/>
</dbReference>
<evidence type="ECO:0000256" key="3">
    <source>
        <dbReference type="ARBA" id="ARBA00001941"/>
    </source>
</evidence>
<evidence type="ECO:0000256" key="12">
    <source>
        <dbReference type="PIRSR" id="PIRSR001461-1"/>
    </source>
</evidence>
<comment type="catalytic activity">
    <reaction evidence="1 10 11">
        <text>D-ribulose 5-phosphate = D-xylulose 5-phosphate</text>
        <dbReference type="Rhea" id="RHEA:13677"/>
        <dbReference type="ChEBI" id="CHEBI:57737"/>
        <dbReference type="ChEBI" id="CHEBI:58121"/>
        <dbReference type="EC" id="5.1.3.1"/>
    </reaction>
</comment>
<feature type="active site" description="Proton donor" evidence="10 12">
    <location>
        <position position="174"/>
    </location>
</feature>
<keyword evidence="13" id="KW-0862">Zinc</keyword>
<feature type="binding site" evidence="10 14">
    <location>
        <position position="7"/>
    </location>
    <ligand>
        <name>substrate</name>
    </ligand>
</feature>
<feature type="binding site" evidence="10 13">
    <location>
        <position position="32"/>
    </location>
    <ligand>
        <name>a divalent metal cation</name>
        <dbReference type="ChEBI" id="CHEBI:60240"/>
    </ligand>
</feature>
<feature type="binding site" evidence="10 14">
    <location>
        <position position="65"/>
    </location>
    <ligand>
        <name>substrate</name>
    </ligand>
</feature>
<keyword evidence="13" id="KW-0464">Manganese</keyword>
<sequence length="220" mass="23838">MIQLAPSILASDFSQLGSVVKQTAEGHADMIHIDVMDGQFVPNITWGPDIIKAIRPFASIPFDVHLMVDSPERYIDNFIEAGADIITVHIEACTHLHRTIQHIKSADVKAGVVLNPATPVEALTSILPELDMVLLMSVNPGFGGQIFIPSTIEKLKRLRNMVQQLGESVDIEVDGGVNKNNVADIVAAGANVIVAGSAIYQTDNIAESVRTFRAFMKETI</sequence>
<accession>A0A366EDE3</accession>
<dbReference type="Proteomes" id="UP000252254">
    <property type="component" value="Unassembled WGS sequence"/>
</dbReference>
<evidence type="ECO:0000256" key="4">
    <source>
        <dbReference type="ARBA" id="ARBA00001947"/>
    </source>
</evidence>
<protein>
    <recommendedName>
        <fullName evidence="7 10">Ribulose-phosphate 3-epimerase</fullName>
        <ecNumber evidence="7 10">5.1.3.1</ecNumber>
    </recommendedName>
</protein>
<dbReference type="PANTHER" id="PTHR11749">
    <property type="entry name" value="RIBULOSE-5-PHOSPHATE-3-EPIMERASE"/>
    <property type="match status" value="1"/>
</dbReference>
<dbReference type="PROSITE" id="PS01086">
    <property type="entry name" value="RIBUL_P_3_EPIMER_2"/>
    <property type="match status" value="1"/>
</dbReference>
<reference evidence="15 16" key="1">
    <citation type="submission" date="2018-06" db="EMBL/GenBank/DDBJ databases">
        <title>Genomic Encyclopedia of Type Strains, Phase IV (KMG-IV): sequencing the most valuable type-strain genomes for metagenomic binning, comparative biology and taxonomic classification.</title>
        <authorList>
            <person name="Goeker M."/>
        </authorList>
    </citation>
    <scope>NUCLEOTIDE SEQUENCE [LARGE SCALE GENOMIC DNA]</scope>
    <source>
        <strain evidence="15 16">DSM 15140</strain>
    </source>
</reference>
<dbReference type="AlphaFoldDB" id="A0A366EDE3"/>
<organism evidence="15 16">
    <name type="scientific">Paraliobacillus ryukyuensis</name>
    <dbReference type="NCBI Taxonomy" id="200904"/>
    <lineage>
        <taxon>Bacteria</taxon>
        <taxon>Bacillati</taxon>
        <taxon>Bacillota</taxon>
        <taxon>Bacilli</taxon>
        <taxon>Bacillales</taxon>
        <taxon>Bacillaceae</taxon>
        <taxon>Paraliobacillus</taxon>
    </lineage>
</organism>
<dbReference type="EC" id="5.1.3.1" evidence="7 10"/>
<dbReference type="Gene3D" id="3.20.20.70">
    <property type="entry name" value="Aldolase class I"/>
    <property type="match status" value="1"/>
</dbReference>